<dbReference type="EC" id="3.1.1.-" evidence="7"/>
<gene>
    <name evidence="9" type="primary">LOC116955157</name>
</gene>
<proteinExistence type="inferred from homology"/>
<protein>
    <recommendedName>
        <fullName evidence="7">Phospholipase B-like</fullName>
        <ecNumber evidence="7">3.1.1.-</ecNumber>
    </recommendedName>
</protein>
<evidence type="ECO:0000256" key="6">
    <source>
        <dbReference type="ARBA" id="ARBA00023180"/>
    </source>
</evidence>
<keyword evidence="2 7" id="KW-0732">Signal</keyword>
<keyword evidence="4 7" id="KW-0442">Lipid degradation</keyword>
<evidence type="ECO:0000313" key="8">
    <source>
        <dbReference type="Proteomes" id="UP001318040"/>
    </source>
</evidence>
<dbReference type="GO" id="GO:0009395">
    <property type="term" value="P:phospholipid catabolic process"/>
    <property type="evidence" value="ECO:0007669"/>
    <property type="project" value="TreeGrafter"/>
</dbReference>
<comment type="function">
    <text evidence="7">Putative phospholipase.</text>
</comment>
<evidence type="ECO:0000256" key="3">
    <source>
        <dbReference type="ARBA" id="ARBA00022801"/>
    </source>
</evidence>
<dbReference type="GeneID" id="116955157"/>
<evidence type="ECO:0000256" key="4">
    <source>
        <dbReference type="ARBA" id="ARBA00022963"/>
    </source>
</evidence>
<keyword evidence="3 7" id="KW-0378">Hydrolase</keyword>
<dbReference type="InterPro" id="IPR043041">
    <property type="entry name" value="PLipase_B-like_dom2"/>
</dbReference>
<evidence type="ECO:0000256" key="7">
    <source>
        <dbReference type="RuleBase" id="RU364138"/>
    </source>
</evidence>
<comment type="similarity">
    <text evidence="1 7">Belongs to the phospholipase B-like family.</text>
</comment>
<dbReference type="Pfam" id="PF04916">
    <property type="entry name" value="Phospholip_B"/>
    <property type="match status" value="1"/>
</dbReference>
<feature type="chain" id="PRO_5042315323" description="Phospholipase B-like" evidence="7">
    <location>
        <begin position="19"/>
        <end position="541"/>
    </location>
</feature>
<dbReference type="GO" id="GO:0004620">
    <property type="term" value="F:phospholipase activity"/>
    <property type="evidence" value="ECO:0007669"/>
    <property type="project" value="InterPro"/>
</dbReference>
<dbReference type="InterPro" id="IPR043042">
    <property type="entry name" value="PLipase_B-like_dom3"/>
</dbReference>
<dbReference type="InterPro" id="IPR043040">
    <property type="entry name" value="PLipase_B-like_dom1"/>
</dbReference>
<dbReference type="Gene3D" id="1.10.439.20">
    <property type="entry name" value="Phospholipase B-like, domain 2"/>
    <property type="match status" value="1"/>
</dbReference>
<sequence length="541" mass="61276">MWLSTTAFILSAVSLAASEVKLATVYWNAQEGDVTLRAGVLDRSQGDAYALYNDTLPQTGWDVLEVRAGYGPQKRGDRETLYMAGFLEGYLTANRIYPHYRNLAPFFITDNRIGQELNTFFNEQDDWVVGQIKANRGDPVWRHVDALHGQMQGLQRGVHKWALENNVKPLPKFAFHYLNGIGDIIDLVNKLSPQQARGFGAMTSGDIRRYTLRNGHCSAIIKVTPGFENVLFGHSSWFTYSATSRIFKHWDFNLREVAAAAPKSSFSSYPGFLSSLDDYYLLSSGLVMLQTTIVNYNQNLFNDITPQALLSWQRVRTANVLARDGKQWGEILAKHNSGTYNNQYMILNLNKIELGVGIHDGALYVVEQMPTLVHSADQTDILRNGYWASYNIPFYRSIYELGGYQRLNDYMGNEYSHQLSSRAKIFRRDQSKIRNVESLKAVLRYNGYKTDRYTSGNPCNTICCRDDLQPNTGSPVGCYDTKVADMRMAKKFMTSAVNGPTVEGKLPAFSWSPFDNIKHEGLPNTYKFPFVTMQPTLFTIP</sequence>
<evidence type="ECO:0000256" key="5">
    <source>
        <dbReference type="ARBA" id="ARBA00023098"/>
    </source>
</evidence>
<keyword evidence="5 7" id="KW-0443">Lipid metabolism</keyword>
<dbReference type="KEGG" id="pmrn:116955157"/>
<keyword evidence="8" id="KW-1185">Reference proteome</keyword>
<dbReference type="Proteomes" id="UP001318040">
    <property type="component" value="Chromosome 58"/>
</dbReference>
<dbReference type="RefSeq" id="XP_032832057.1">
    <property type="nucleotide sequence ID" value="XM_032976166.1"/>
</dbReference>
<evidence type="ECO:0000256" key="1">
    <source>
        <dbReference type="ARBA" id="ARBA00007835"/>
    </source>
</evidence>
<name>A0AAJ7XFA5_PETMA</name>
<dbReference type="InterPro" id="IPR007000">
    <property type="entry name" value="PLipase_B-like"/>
</dbReference>
<reference evidence="9" key="1">
    <citation type="submission" date="2025-08" db="UniProtKB">
        <authorList>
            <consortium name="RefSeq"/>
        </authorList>
    </citation>
    <scope>IDENTIFICATION</scope>
    <source>
        <tissue evidence="9">Sperm</tissue>
    </source>
</reference>
<dbReference type="Gene3D" id="3.60.60.20">
    <property type="match status" value="1"/>
</dbReference>
<evidence type="ECO:0000256" key="2">
    <source>
        <dbReference type="ARBA" id="ARBA00022729"/>
    </source>
</evidence>
<dbReference type="GO" id="GO:0005576">
    <property type="term" value="C:extracellular region"/>
    <property type="evidence" value="ECO:0007669"/>
    <property type="project" value="TreeGrafter"/>
</dbReference>
<dbReference type="PANTHER" id="PTHR12370:SF1">
    <property type="entry name" value="PHOSPHOLIPASE B-LIKE 1"/>
    <property type="match status" value="1"/>
</dbReference>
<dbReference type="AlphaFoldDB" id="A0AAJ7XFA5"/>
<organism evidence="8 9">
    <name type="scientific">Petromyzon marinus</name>
    <name type="common">Sea lamprey</name>
    <dbReference type="NCBI Taxonomy" id="7757"/>
    <lineage>
        <taxon>Eukaryota</taxon>
        <taxon>Metazoa</taxon>
        <taxon>Chordata</taxon>
        <taxon>Craniata</taxon>
        <taxon>Vertebrata</taxon>
        <taxon>Cyclostomata</taxon>
        <taxon>Hyperoartia</taxon>
        <taxon>Petromyzontiformes</taxon>
        <taxon>Petromyzontidae</taxon>
        <taxon>Petromyzon</taxon>
    </lineage>
</organism>
<accession>A0AAJ7XFA5</accession>
<keyword evidence="6" id="KW-0325">Glycoprotein</keyword>
<dbReference type="Gene3D" id="2.10.70.60">
    <property type="entry name" value="Phospholipase B-like, domain 1"/>
    <property type="match status" value="1"/>
</dbReference>
<evidence type="ECO:0000313" key="9">
    <source>
        <dbReference type="RefSeq" id="XP_032832057.1"/>
    </source>
</evidence>
<feature type="signal peptide" evidence="7">
    <location>
        <begin position="1"/>
        <end position="18"/>
    </location>
</feature>
<dbReference type="PANTHER" id="PTHR12370">
    <property type="entry name" value="PHOSPHOLIPASE B-RELATED"/>
    <property type="match status" value="1"/>
</dbReference>